<dbReference type="AlphaFoldDB" id="A0A3L7ADV8"/>
<gene>
    <name evidence="8" type="ORF">D9V32_00395</name>
</gene>
<feature type="region of interest" description="Disordered" evidence="5">
    <location>
        <begin position="29"/>
        <end position="64"/>
    </location>
</feature>
<keyword evidence="4 6" id="KW-0732">Signal</keyword>
<dbReference type="Proteomes" id="UP000272503">
    <property type="component" value="Unassembled WGS sequence"/>
</dbReference>
<protein>
    <submittedName>
        <fullName evidence="8">ABC transporter substrate-binding protein</fullName>
    </submittedName>
</protein>
<dbReference type="GO" id="GO:0030313">
    <property type="term" value="C:cell envelope"/>
    <property type="evidence" value="ECO:0007669"/>
    <property type="project" value="UniProtKB-SubCell"/>
</dbReference>
<evidence type="ECO:0000256" key="3">
    <source>
        <dbReference type="ARBA" id="ARBA00022448"/>
    </source>
</evidence>
<dbReference type="PANTHER" id="PTHR30290:SF10">
    <property type="entry name" value="PERIPLASMIC OLIGOPEPTIDE-BINDING PROTEIN-RELATED"/>
    <property type="match status" value="1"/>
</dbReference>
<evidence type="ECO:0000259" key="7">
    <source>
        <dbReference type="Pfam" id="PF00496"/>
    </source>
</evidence>
<dbReference type="SUPFAM" id="SSF53850">
    <property type="entry name" value="Periplasmic binding protein-like II"/>
    <property type="match status" value="1"/>
</dbReference>
<evidence type="ECO:0000256" key="5">
    <source>
        <dbReference type="SAM" id="MobiDB-lite"/>
    </source>
</evidence>
<dbReference type="GO" id="GO:1904680">
    <property type="term" value="F:peptide transmembrane transporter activity"/>
    <property type="evidence" value="ECO:0007669"/>
    <property type="project" value="TreeGrafter"/>
</dbReference>
<keyword evidence="9" id="KW-1185">Reference proteome</keyword>
<sequence length="559" mass="60270">MRSRTRNAALLGATAVLTALALTACSASASPNTGASTGTESSATPVSGGTLRYLANTEPPTWDGQRVPSLNLNSINSSIFDTVTVQAEDGTYKPGLATKWEVSEDGLTYTFTLRTDVKFQDGSPFNATVLKQNFDRPLNETGLATASSGIVENTVVDDSTLKVTLSRPNASFIHALSTPHWPIYSGKVLTEHTPAELSANPKLSVGSGPFKVKDYVKGSKIVLEKNPDYNWAPSTWGHTGPAYLDEVTIQFVPEPQARIGALGSKQADAIDQVPPLNIPEVKAAGGKILEKDNTGTPYYLALNPNIAPFDDKNVRIAFRDAIDVDGLLKSVYAGEYKKAWTTTLPDTPPLGSYDKSLEKSWSFDPKASAKLLDEAGYTETDKDGYRTKDGKRLTINWAVDSLYVQTDQRQQLGEAIASSLKKAGFEVIRTPYDTAAFSAQLAKNEHNLADSSRGYADVGTTIQPYQTNAIPKDGGGSGINYGLLSDPQIDESGKIVSANSDPKVRIAEAQKVQKRILDEGFAIPLYVPKKIVGTNANVHGWKFDAVGYTDAFYDVWLGK</sequence>
<dbReference type="OrthoDB" id="5240629at2"/>
<evidence type="ECO:0000313" key="8">
    <source>
        <dbReference type="EMBL" id="RLP77831.1"/>
    </source>
</evidence>
<evidence type="ECO:0000256" key="1">
    <source>
        <dbReference type="ARBA" id="ARBA00004196"/>
    </source>
</evidence>
<dbReference type="InterPro" id="IPR000914">
    <property type="entry name" value="SBP_5_dom"/>
</dbReference>
<comment type="subcellular location">
    <subcellularLocation>
        <location evidence="1">Cell envelope</location>
    </subcellularLocation>
</comment>
<organism evidence="8 9">
    <name type="scientific">Mycetocola tolaasinivorans</name>
    <dbReference type="NCBI Taxonomy" id="76635"/>
    <lineage>
        <taxon>Bacteria</taxon>
        <taxon>Bacillati</taxon>
        <taxon>Actinomycetota</taxon>
        <taxon>Actinomycetes</taxon>
        <taxon>Micrococcales</taxon>
        <taxon>Microbacteriaceae</taxon>
        <taxon>Mycetocola</taxon>
    </lineage>
</organism>
<dbReference type="CDD" id="cd08492">
    <property type="entry name" value="PBP2_NikA_DppA_OppA_like_15"/>
    <property type="match status" value="1"/>
</dbReference>
<dbReference type="Gene3D" id="3.10.105.10">
    <property type="entry name" value="Dipeptide-binding Protein, Domain 3"/>
    <property type="match status" value="1"/>
</dbReference>
<dbReference type="RefSeq" id="WP_121646927.1">
    <property type="nucleotide sequence ID" value="NZ_RCUX01000001.1"/>
</dbReference>
<dbReference type="Gene3D" id="3.40.190.10">
    <property type="entry name" value="Periplasmic binding protein-like II"/>
    <property type="match status" value="1"/>
</dbReference>
<feature type="compositionally biased region" description="Low complexity" evidence="5">
    <location>
        <begin position="29"/>
        <end position="44"/>
    </location>
</feature>
<name>A0A3L7ADV8_9MICO</name>
<dbReference type="GO" id="GO:0043190">
    <property type="term" value="C:ATP-binding cassette (ABC) transporter complex"/>
    <property type="evidence" value="ECO:0007669"/>
    <property type="project" value="InterPro"/>
</dbReference>
<dbReference type="PROSITE" id="PS00430">
    <property type="entry name" value="TONB_DEPENDENT_REC_1"/>
    <property type="match status" value="1"/>
</dbReference>
<evidence type="ECO:0000313" key="9">
    <source>
        <dbReference type="Proteomes" id="UP000272503"/>
    </source>
</evidence>
<feature type="domain" description="Solute-binding protein family 5" evidence="7">
    <location>
        <begin position="92"/>
        <end position="454"/>
    </location>
</feature>
<comment type="caution">
    <text evidence="8">The sequence shown here is derived from an EMBL/GenBank/DDBJ whole genome shotgun (WGS) entry which is preliminary data.</text>
</comment>
<dbReference type="PIRSF" id="PIRSF002741">
    <property type="entry name" value="MppA"/>
    <property type="match status" value="1"/>
</dbReference>
<dbReference type="InterPro" id="IPR030678">
    <property type="entry name" value="Peptide/Ni-bd"/>
</dbReference>
<comment type="similarity">
    <text evidence="2">Belongs to the bacterial solute-binding protein 5 family.</text>
</comment>
<evidence type="ECO:0000256" key="6">
    <source>
        <dbReference type="SAM" id="SignalP"/>
    </source>
</evidence>
<feature type="chain" id="PRO_5018134928" evidence="6">
    <location>
        <begin position="30"/>
        <end position="559"/>
    </location>
</feature>
<dbReference type="PANTHER" id="PTHR30290">
    <property type="entry name" value="PERIPLASMIC BINDING COMPONENT OF ABC TRANSPORTER"/>
    <property type="match status" value="1"/>
</dbReference>
<keyword evidence="3" id="KW-0813">Transport</keyword>
<feature type="signal peptide" evidence="6">
    <location>
        <begin position="1"/>
        <end position="29"/>
    </location>
</feature>
<dbReference type="EMBL" id="RCUX01000001">
    <property type="protein sequence ID" value="RLP77831.1"/>
    <property type="molecule type" value="Genomic_DNA"/>
</dbReference>
<evidence type="ECO:0000256" key="2">
    <source>
        <dbReference type="ARBA" id="ARBA00005695"/>
    </source>
</evidence>
<evidence type="ECO:0000256" key="4">
    <source>
        <dbReference type="ARBA" id="ARBA00022729"/>
    </source>
</evidence>
<dbReference type="Pfam" id="PF00496">
    <property type="entry name" value="SBP_bac_5"/>
    <property type="match status" value="1"/>
</dbReference>
<accession>A0A3L7ADV8</accession>
<proteinExistence type="inferred from homology"/>
<reference evidence="8 9" key="1">
    <citation type="submission" date="2018-10" db="EMBL/GenBank/DDBJ databases">
        <authorList>
            <person name="Li J."/>
        </authorList>
    </citation>
    <scope>NUCLEOTIDE SEQUENCE [LARGE SCALE GENOMIC DNA]</scope>
    <source>
        <strain evidence="8 9">IF 016277</strain>
    </source>
</reference>
<dbReference type="GO" id="GO:0042597">
    <property type="term" value="C:periplasmic space"/>
    <property type="evidence" value="ECO:0007669"/>
    <property type="project" value="UniProtKB-ARBA"/>
</dbReference>
<dbReference type="InterPro" id="IPR010916">
    <property type="entry name" value="TonB_box_CS"/>
</dbReference>
<dbReference type="PROSITE" id="PS51257">
    <property type="entry name" value="PROKAR_LIPOPROTEIN"/>
    <property type="match status" value="1"/>
</dbReference>
<dbReference type="InterPro" id="IPR039424">
    <property type="entry name" value="SBP_5"/>
</dbReference>
<dbReference type="GO" id="GO:0015833">
    <property type="term" value="P:peptide transport"/>
    <property type="evidence" value="ECO:0007669"/>
    <property type="project" value="TreeGrafter"/>
</dbReference>